<dbReference type="EMBL" id="MH645904">
    <property type="protein sequence ID" value="AXQ66708.1"/>
    <property type="molecule type" value="Genomic_DNA"/>
</dbReference>
<organism evidence="1 2">
    <name type="scientific">Vibrio phage vB_VpS_PG07</name>
    <dbReference type="NCBI Taxonomy" id="2301664"/>
    <lineage>
        <taxon>Viruses</taxon>
        <taxon>Duplodnaviria</taxon>
        <taxon>Heunggongvirae</taxon>
        <taxon>Uroviricota</taxon>
        <taxon>Caudoviricetes</taxon>
        <taxon>Demerecviridae</taxon>
        <taxon>Pogseptimavirus</taxon>
        <taxon>Pogseptimavirus PG07</taxon>
    </lineage>
</organism>
<evidence type="ECO:0000313" key="2">
    <source>
        <dbReference type="Proteomes" id="UP000263435"/>
    </source>
</evidence>
<proteinExistence type="predicted"/>
<dbReference type="GeneID" id="54999433"/>
<name>A0A385E7J1_9CAUD</name>
<dbReference type="KEGG" id="vg:54999433"/>
<accession>A0A385E7J1</accession>
<keyword evidence="2" id="KW-1185">Reference proteome</keyword>
<sequence length="79" mass="9178">MSNPAYPGWYKVGAAKDAETRLLNYQTGTPFRDFKLEWYLPCIDYVAREKDFHSNSSFSHEWVQMPLDELKQMLGSTIG</sequence>
<protein>
    <submittedName>
        <fullName evidence="1">Uncharacterized protein</fullName>
    </submittedName>
</protein>
<dbReference type="Proteomes" id="UP000263435">
    <property type="component" value="Segment"/>
</dbReference>
<dbReference type="RefSeq" id="YP_009808530.1">
    <property type="nucleotide sequence ID" value="NC_048041.1"/>
</dbReference>
<evidence type="ECO:0000313" key="1">
    <source>
        <dbReference type="EMBL" id="AXQ66708.1"/>
    </source>
</evidence>
<reference evidence="1 2" key="1">
    <citation type="submission" date="2018-07" db="EMBL/GenBank/DDBJ databases">
        <title>Sequencing of PG07.</title>
        <authorList>
            <person name="Ding T."/>
        </authorList>
    </citation>
    <scope>NUCLEOTIDE SEQUENCE [LARGE SCALE GENOMIC DNA]</scope>
</reference>